<evidence type="ECO:0000256" key="3">
    <source>
        <dbReference type="PIRSR" id="PIRSR000390-2"/>
    </source>
</evidence>
<evidence type="ECO:0000313" key="5">
    <source>
        <dbReference type="EMBL" id="MVN33975.1"/>
    </source>
</evidence>
<dbReference type="InterPro" id="IPR000653">
    <property type="entry name" value="DegT/StrS_aminotransferase"/>
</dbReference>
<dbReference type="NCBIfam" id="TIGR03588">
    <property type="entry name" value="PseC"/>
    <property type="match status" value="1"/>
</dbReference>
<dbReference type="GO" id="GO:0000271">
    <property type="term" value="P:polysaccharide biosynthetic process"/>
    <property type="evidence" value="ECO:0007669"/>
    <property type="project" value="TreeGrafter"/>
</dbReference>
<protein>
    <submittedName>
        <fullName evidence="5">UDP-4-amino-4, 6-dideoxy-N-acetyl-beta-L-altrosamine transaminase</fullName>
        <ecNumber evidence="5">2.6.1.92</ecNumber>
    </submittedName>
</protein>
<dbReference type="SUPFAM" id="SSF53383">
    <property type="entry name" value="PLP-dependent transferases"/>
    <property type="match status" value="1"/>
</dbReference>
<feature type="modified residue" description="N6-(pyridoxal phosphate)lysine" evidence="3">
    <location>
        <position position="195"/>
    </location>
</feature>
<comment type="cofactor">
    <cofactor evidence="1">
        <name>pyridoxal 5'-phosphate</name>
        <dbReference type="ChEBI" id="CHEBI:597326"/>
    </cofactor>
</comment>
<accession>A0A844RLL8</accession>
<dbReference type="EMBL" id="WPOM01000032">
    <property type="protein sequence ID" value="MVN33975.1"/>
    <property type="molecule type" value="Genomic_DNA"/>
</dbReference>
<dbReference type="PIRSF" id="PIRSF000390">
    <property type="entry name" value="PLP_StrS"/>
    <property type="match status" value="1"/>
</dbReference>
<comment type="similarity">
    <text evidence="4">Belongs to the DegT/DnrJ/EryC1 family.</text>
</comment>
<dbReference type="Pfam" id="PF01041">
    <property type="entry name" value="DegT_DnrJ_EryC1"/>
    <property type="match status" value="1"/>
</dbReference>
<evidence type="ECO:0000313" key="6">
    <source>
        <dbReference type="Proteomes" id="UP000436429"/>
    </source>
</evidence>
<dbReference type="PANTHER" id="PTHR30244">
    <property type="entry name" value="TRANSAMINASE"/>
    <property type="match status" value="1"/>
</dbReference>
<dbReference type="AlphaFoldDB" id="A0A844RLL8"/>
<dbReference type="Proteomes" id="UP000436429">
    <property type="component" value="Unassembled WGS sequence"/>
</dbReference>
<dbReference type="InterPro" id="IPR015421">
    <property type="entry name" value="PyrdxlP-dep_Trfase_major"/>
</dbReference>
<evidence type="ECO:0000256" key="4">
    <source>
        <dbReference type="RuleBase" id="RU004508"/>
    </source>
</evidence>
<name>A0A844RLL8_EGGLN</name>
<dbReference type="InterPro" id="IPR020026">
    <property type="entry name" value="PseC"/>
</dbReference>
<comment type="caution">
    <text evidence="5">The sequence shown here is derived from an EMBL/GenBank/DDBJ whole genome shotgun (WGS) entry which is preliminary data.</text>
</comment>
<dbReference type="Gene3D" id="3.90.1150.10">
    <property type="entry name" value="Aspartate Aminotransferase, domain 1"/>
    <property type="match status" value="1"/>
</dbReference>
<reference evidence="5 6" key="1">
    <citation type="submission" date="2019-11" db="EMBL/GenBank/DDBJ databases">
        <title>Whole genome shotgun sequencing (WGS) data from Adlercreutzia equolifaciens ResAG-91, Eggerthella lenta MRI-F36, MRI-F37, MRI-F40, ResAG-49, ResAG-88, ResAG-121, ResAG-145, and Gordonibacter sp. ResAG-5, ResAG-26, ResAG-43, ResAG-50, ResAG-59.</title>
        <authorList>
            <person name="Stoll D.A."/>
            <person name="Danylec N."/>
            <person name="Franz C.M.A.P."/>
            <person name="Huch M."/>
        </authorList>
    </citation>
    <scope>NUCLEOTIDE SEQUENCE [LARGE SCALE GENOMIC DNA]</scope>
    <source>
        <strain evidence="5 6">ResAG-88</strain>
    </source>
</reference>
<dbReference type="Gene3D" id="3.40.640.10">
    <property type="entry name" value="Type I PLP-dependent aspartate aminotransferase-like (Major domain)"/>
    <property type="match status" value="1"/>
</dbReference>
<evidence type="ECO:0000256" key="1">
    <source>
        <dbReference type="ARBA" id="ARBA00001933"/>
    </source>
</evidence>
<sequence>MEKLAIHGGTPASERLLGYGRQSIDEDDVAAVVDVLGSDFLTCGPATERFEGIIGETVGASYVTAVANGTAALHVACLAAGIGPGDEVVVSPITFAASANCVLYCGGTPVFADIDSRTWNVSPESIRERINEKTKAVIAVDFGGVHVDSDEIRKICDEFDLLFIEDAAHSIGTAYNGKPVGSIADMTTFSFHPVKTVTTGEGGAVATNDPKLARRISLFAKHGITRDPSFMGRADVGGWYYEQLELGYNYRISDIEAALGASQLKRLPEFSRRRRDLVAYYDRKFAEIPEVSSQHDFTPKDTTRHLYVLRFDLEALGSDRRFVYDALHAENIGVNVHYLPVYRLPYYAGLGYDQECCSEANRYYEEAITLPLHCGLSDEDACNVVEAVRKVVEWCKAESGRCL</sequence>
<keyword evidence="5" id="KW-0032">Aminotransferase</keyword>
<dbReference type="PANTHER" id="PTHR30244:SF34">
    <property type="entry name" value="DTDP-4-AMINO-4,6-DIDEOXYGALACTOSE TRANSAMINASE"/>
    <property type="match status" value="1"/>
</dbReference>
<dbReference type="GO" id="GO:0008483">
    <property type="term" value="F:transaminase activity"/>
    <property type="evidence" value="ECO:0007669"/>
    <property type="project" value="UniProtKB-KW"/>
</dbReference>
<dbReference type="GO" id="GO:0030170">
    <property type="term" value="F:pyridoxal phosphate binding"/>
    <property type="evidence" value="ECO:0007669"/>
    <property type="project" value="TreeGrafter"/>
</dbReference>
<dbReference type="EC" id="2.6.1.92" evidence="5"/>
<proteinExistence type="inferred from homology"/>
<dbReference type="RefSeq" id="WP_156997007.1">
    <property type="nucleotide sequence ID" value="NZ_WPOM01000032.1"/>
</dbReference>
<evidence type="ECO:0000256" key="2">
    <source>
        <dbReference type="PIRSR" id="PIRSR000390-1"/>
    </source>
</evidence>
<gene>
    <name evidence="5" type="primary">pseC</name>
    <name evidence="5" type="ORF">GO726_12500</name>
</gene>
<keyword evidence="3 4" id="KW-0663">Pyridoxal phosphate</keyword>
<dbReference type="InterPro" id="IPR015424">
    <property type="entry name" value="PyrdxlP-dep_Trfase"/>
</dbReference>
<keyword evidence="5" id="KW-0808">Transferase</keyword>
<feature type="active site" description="Proton acceptor" evidence="2">
    <location>
        <position position="195"/>
    </location>
</feature>
<dbReference type="InterPro" id="IPR015422">
    <property type="entry name" value="PyrdxlP-dep_Trfase_small"/>
</dbReference>
<organism evidence="5 6">
    <name type="scientific">Eggerthella lenta</name>
    <name type="common">Eubacterium lentum</name>
    <dbReference type="NCBI Taxonomy" id="84112"/>
    <lineage>
        <taxon>Bacteria</taxon>
        <taxon>Bacillati</taxon>
        <taxon>Actinomycetota</taxon>
        <taxon>Coriobacteriia</taxon>
        <taxon>Eggerthellales</taxon>
        <taxon>Eggerthellaceae</taxon>
        <taxon>Eggerthella</taxon>
    </lineage>
</organism>
<dbReference type="CDD" id="cd00616">
    <property type="entry name" value="AHBA_syn"/>
    <property type="match status" value="1"/>
</dbReference>